<reference evidence="1 2" key="1">
    <citation type="submission" date="2015-11" db="EMBL/GenBank/DDBJ databases">
        <title>Genomic analysis of 38 Legionella species identifies large and diverse effector repertoires.</title>
        <authorList>
            <person name="Burstein D."/>
            <person name="Amaro F."/>
            <person name="Zusman T."/>
            <person name="Lifshitz Z."/>
            <person name="Cohen O."/>
            <person name="Gilbert J.A."/>
            <person name="Pupko T."/>
            <person name="Shuman H.A."/>
            <person name="Segal G."/>
        </authorList>
    </citation>
    <scope>NUCLEOTIDE SEQUENCE [LARGE SCALE GENOMIC DNA]</scope>
    <source>
        <strain evidence="1 2">SC-63-C7</strain>
    </source>
</reference>
<dbReference type="InterPro" id="IPR011010">
    <property type="entry name" value="DNA_brk_join_enz"/>
</dbReference>
<sequence>MRKNHLRQFVDNYCRQVHTGSHHSKKHRHYVLHKVIHDLFHIEKVPTKWYGVTTQNIRELVCHWQKEKKSPSTIMKYLTVLRRFFTDIKHLINGIDNHSLGVIHDKKITKTNNTHHIGVNLSNPIAKCLYELQTHFGLTLSEAMRINPETHLEEYAICITRDIATNSRDRIIPVRVDMQSTTLNEFQSLCVHGKSLIGIHGYAPLRHYYSTALKAVGAPTTKSYRPFYAKMIYNELIKAFPSYQSKQIIMREMGLHSRRTLWGYLNE</sequence>
<dbReference type="EMBL" id="LNYU01000081">
    <property type="protein sequence ID" value="KTD56759.1"/>
    <property type="molecule type" value="Genomic_DNA"/>
</dbReference>
<dbReference type="PATRIC" id="fig|45074.5.peg.3136"/>
<protein>
    <submittedName>
        <fullName evidence="1">Uncharacterized protein</fullName>
    </submittedName>
</protein>
<dbReference type="SUPFAM" id="SSF56349">
    <property type="entry name" value="DNA breaking-rejoining enzymes"/>
    <property type="match status" value="1"/>
</dbReference>
<organism evidence="1 2">
    <name type="scientific">Legionella santicrucis</name>
    <dbReference type="NCBI Taxonomy" id="45074"/>
    <lineage>
        <taxon>Bacteria</taxon>
        <taxon>Pseudomonadati</taxon>
        <taxon>Pseudomonadota</taxon>
        <taxon>Gammaproteobacteria</taxon>
        <taxon>Legionellales</taxon>
        <taxon>Legionellaceae</taxon>
        <taxon>Legionella</taxon>
    </lineage>
</organism>
<evidence type="ECO:0000313" key="2">
    <source>
        <dbReference type="Proteomes" id="UP000054703"/>
    </source>
</evidence>
<accession>A0A0W0YIU3</accession>
<dbReference type="GO" id="GO:0003677">
    <property type="term" value="F:DNA binding"/>
    <property type="evidence" value="ECO:0007669"/>
    <property type="project" value="InterPro"/>
</dbReference>
<evidence type="ECO:0000313" key="1">
    <source>
        <dbReference type="EMBL" id="KTD56759.1"/>
    </source>
</evidence>
<gene>
    <name evidence="1" type="ORF">Lsan_2919</name>
</gene>
<dbReference type="OrthoDB" id="5633687at2"/>
<dbReference type="Proteomes" id="UP000054703">
    <property type="component" value="Unassembled WGS sequence"/>
</dbReference>
<dbReference type="RefSeq" id="WP_058514880.1">
    <property type="nucleotide sequence ID" value="NZ_CAAAIH010000044.1"/>
</dbReference>
<proteinExistence type="predicted"/>
<comment type="caution">
    <text evidence="1">The sequence shown here is derived from an EMBL/GenBank/DDBJ whole genome shotgun (WGS) entry which is preliminary data.</text>
</comment>
<keyword evidence="2" id="KW-1185">Reference proteome</keyword>
<name>A0A0W0YIU3_9GAMM</name>
<dbReference type="AlphaFoldDB" id="A0A0W0YIU3"/>
<dbReference type="STRING" id="45074.Lsan_2919"/>